<evidence type="ECO:0000313" key="1">
    <source>
        <dbReference type="Ensembl" id="ENSGALP00010032790.1"/>
    </source>
</evidence>
<dbReference type="Ensembl" id="ENSGALT00010054297.1">
    <property type="protein sequence ID" value="ENSGALP00010032790.1"/>
    <property type="gene ID" value="ENSGALG00010022319.1"/>
</dbReference>
<sequence>LKWHIKFVTSSVHFPLASILTQRLPSRYVSHFYPRAIQFWNHMGSILGLPYKTAQIRWYQWDCSKLCFSRSFSLNLGWTRSFLCSNATVSRKSLAFHSVSKG</sequence>
<protein>
    <submittedName>
        <fullName evidence="1">Uncharacterized protein</fullName>
    </submittedName>
</protein>
<dbReference type="AlphaFoldDB" id="A0A8V0ZHJ6"/>
<dbReference type="Proteomes" id="UP000000539">
    <property type="component" value="Chromosome 6"/>
</dbReference>
<organism evidence="1 2">
    <name type="scientific">Gallus gallus</name>
    <name type="common">Chicken</name>
    <dbReference type="NCBI Taxonomy" id="9031"/>
    <lineage>
        <taxon>Eukaryota</taxon>
        <taxon>Metazoa</taxon>
        <taxon>Chordata</taxon>
        <taxon>Craniata</taxon>
        <taxon>Vertebrata</taxon>
        <taxon>Euteleostomi</taxon>
        <taxon>Archelosauria</taxon>
        <taxon>Archosauria</taxon>
        <taxon>Dinosauria</taxon>
        <taxon>Saurischia</taxon>
        <taxon>Theropoda</taxon>
        <taxon>Coelurosauria</taxon>
        <taxon>Aves</taxon>
        <taxon>Neognathae</taxon>
        <taxon>Galloanserae</taxon>
        <taxon>Galliformes</taxon>
        <taxon>Phasianidae</taxon>
        <taxon>Phasianinae</taxon>
        <taxon>Gallus</taxon>
    </lineage>
</organism>
<reference evidence="1" key="2">
    <citation type="submission" date="2025-08" db="UniProtKB">
        <authorList>
            <consortium name="Ensembl"/>
        </authorList>
    </citation>
    <scope>IDENTIFICATION</scope>
    <source>
        <strain evidence="1">broiler</strain>
    </source>
</reference>
<reference evidence="1" key="3">
    <citation type="submission" date="2025-09" db="UniProtKB">
        <authorList>
            <consortium name="Ensembl"/>
        </authorList>
    </citation>
    <scope>IDENTIFICATION</scope>
    <source>
        <strain evidence="1">broiler</strain>
    </source>
</reference>
<keyword evidence="2" id="KW-1185">Reference proteome</keyword>
<evidence type="ECO:0000313" key="2">
    <source>
        <dbReference type="Proteomes" id="UP000000539"/>
    </source>
</evidence>
<proteinExistence type="predicted"/>
<name>A0A8V0ZHJ6_CHICK</name>
<reference evidence="1" key="1">
    <citation type="submission" date="2020-11" db="EMBL/GenBank/DDBJ databases">
        <title>Gallus gallus (Chicken) genome, bGalGal1, GRCg7b, maternal haplotype autosomes + Z &amp; W.</title>
        <authorList>
            <person name="Warren W."/>
            <person name="Formenti G."/>
            <person name="Fedrigo O."/>
            <person name="Haase B."/>
            <person name="Mountcastle J."/>
            <person name="Balacco J."/>
            <person name="Tracey A."/>
            <person name="Schneider V."/>
            <person name="Okimoto R."/>
            <person name="Cheng H."/>
            <person name="Hawken R."/>
            <person name="Howe K."/>
            <person name="Jarvis E.D."/>
        </authorList>
    </citation>
    <scope>NUCLEOTIDE SEQUENCE [LARGE SCALE GENOMIC DNA]</scope>
    <source>
        <strain evidence="1">Broiler</strain>
    </source>
</reference>
<accession>A0A8V0ZHJ6</accession>